<accession>A0AAN5AN37</accession>
<protein>
    <recommendedName>
        <fullName evidence="2">Gylcosyl hydrolase 115 C-terminal domain-containing protein</fullName>
    </recommendedName>
</protein>
<dbReference type="GO" id="GO:0005975">
    <property type="term" value="P:carbohydrate metabolic process"/>
    <property type="evidence" value="ECO:0007669"/>
    <property type="project" value="UniProtKB-ARBA"/>
</dbReference>
<sequence>MFDRLIIALLLGFLTVVSCQPVGTRPTIGISASTKIILDPNADSLVHWAAHTLAQDLEHLSGHSPAVIISTTPSVSPGDIVIGQAGTSLANQYLPSSVKDSLDGAWEKFYLGQQEGAFVIGGSDVRGTVYGLFELAERLGISPWIWWADVRPTFNPNPTCSLPDEGVLQGPAVKYRGIFLNDEDWGLQPWAAHTFEPNVGDIGPKTYEKIFQLLLRLKANTIWPAMHESTRAFFSIKGNKAMAEKYHFFVGSSHAEPMLRNNVDEWDTEAYGPYNYLSNKSKVNEYWDERVKEVKRENSIFTMGMRGTHDSKMEGVSSKQENVRVLDEIITTQRKMLEGHYQLPPDQIPQVFIPYKEVLEVYNHGLQVPEDITLMWTDDNYGYIRRLSNEKEQQRSGGAGVYYHLSYWGRPHDYLWLATTQPGLIYFEMMRAYQNGAQTMWIANVGDIKPAEYDMEFFLDLAWDVECVAPHNIEEHLFLWAKREFGAPYAADIQEVMSEYYRLAMLRKPEYMGWSQTEPITQVRPTAFSSPEEVNARISAYRKLYEQVDRLAERIPQEKAAAFYQLVTYPVKGAALMNEKFLFAQHALWSENADDREAWKEKSELAFEEISQLTDYYNDSLSDGKWHKMMSMQPRELPAYQKVPEDYYHQQHAMASYKEHLPKPIFVKASEIAKDQSILPYQWKAISSLGYSDRAMTLWPLKQATFDQNWPYLEYQFEIEEAGEYIIEVRCLPTHANNFDHQIALRINGESLGARQLNTRGRSEAWKQNVLRNYVAARWKVRLQPGDLQKLQLAVNQTGIVIDQWAILPSGAEKVYEIPL</sequence>
<dbReference type="RefSeq" id="WP_338239487.1">
    <property type="nucleotide sequence ID" value="NZ_BQKE01000005.1"/>
</dbReference>
<name>A0AAN5AN37_9BACT</name>
<dbReference type="Pfam" id="PF15979">
    <property type="entry name" value="Glyco_hydro_115"/>
    <property type="match status" value="1"/>
</dbReference>
<dbReference type="InterPro" id="IPR042301">
    <property type="entry name" value="GH115_sf"/>
</dbReference>
<keyword evidence="1" id="KW-0378">Hydrolase</keyword>
<evidence type="ECO:0000313" key="4">
    <source>
        <dbReference type="Proteomes" id="UP001310022"/>
    </source>
</evidence>
<dbReference type="PANTHER" id="PTHR37842:SF2">
    <property type="entry name" value="GYLCOSYL HYDROLASE 115 C-TERMINAL DOMAIN-CONTAINING PROTEIN"/>
    <property type="match status" value="1"/>
</dbReference>
<evidence type="ECO:0000259" key="2">
    <source>
        <dbReference type="Pfam" id="PF17829"/>
    </source>
</evidence>
<dbReference type="InterPro" id="IPR029018">
    <property type="entry name" value="Hex-like_dom2"/>
</dbReference>
<dbReference type="PROSITE" id="PS51257">
    <property type="entry name" value="PROKAR_LIPOPROTEIN"/>
    <property type="match status" value="1"/>
</dbReference>
<dbReference type="Proteomes" id="UP001310022">
    <property type="component" value="Unassembled WGS sequence"/>
</dbReference>
<feature type="domain" description="Gylcosyl hydrolase 115 C-terminal" evidence="2">
    <location>
        <begin position="667"/>
        <end position="816"/>
    </location>
</feature>
<dbReference type="InterPro" id="IPR041437">
    <property type="entry name" value="GH115_C"/>
</dbReference>
<dbReference type="SUPFAM" id="SSF55545">
    <property type="entry name" value="beta-N-acetylhexosaminidase-like domain"/>
    <property type="match status" value="1"/>
</dbReference>
<gene>
    <name evidence="3" type="ORF">PEDI_49740</name>
</gene>
<dbReference type="InterPro" id="IPR031924">
    <property type="entry name" value="GH115"/>
</dbReference>
<dbReference type="GO" id="GO:0016787">
    <property type="term" value="F:hydrolase activity"/>
    <property type="evidence" value="ECO:0007669"/>
    <property type="project" value="UniProtKB-KW"/>
</dbReference>
<dbReference type="PANTHER" id="PTHR37842">
    <property type="match status" value="1"/>
</dbReference>
<dbReference type="AlphaFoldDB" id="A0AAN5AN37"/>
<proteinExistence type="predicted"/>
<dbReference type="Gene3D" id="2.60.120.1620">
    <property type="match status" value="1"/>
</dbReference>
<dbReference type="Pfam" id="PF17829">
    <property type="entry name" value="GH115_C"/>
    <property type="match status" value="1"/>
</dbReference>
<dbReference type="Gene3D" id="1.20.58.2150">
    <property type="match status" value="1"/>
</dbReference>
<evidence type="ECO:0000313" key="3">
    <source>
        <dbReference type="EMBL" id="GJM64422.1"/>
    </source>
</evidence>
<evidence type="ECO:0000256" key="1">
    <source>
        <dbReference type="ARBA" id="ARBA00022801"/>
    </source>
</evidence>
<comment type="caution">
    <text evidence="3">The sequence shown here is derived from an EMBL/GenBank/DDBJ whole genome shotgun (WGS) entry which is preliminary data.</text>
</comment>
<dbReference type="EMBL" id="BQKE01000005">
    <property type="protein sequence ID" value="GJM64422.1"/>
    <property type="molecule type" value="Genomic_DNA"/>
</dbReference>
<keyword evidence="4" id="KW-1185">Reference proteome</keyword>
<organism evidence="3 4">
    <name type="scientific">Persicobacter diffluens</name>
    <dbReference type="NCBI Taxonomy" id="981"/>
    <lineage>
        <taxon>Bacteria</taxon>
        <taxon>Pseudomonadati</taxon>
        <taxon>Bacteroidota</taxon>
        <taxon>Cytophagia</taxon>
        <taxon>Cytophagales</taxon>
        <taxon>Persicobacteraceae</taxon>
        <taxon>Persicobacter</taxon>
    </lineage>
</organism>
<dbReference type="Gene3D" id="3.30.379.10">
    <property type="entry name" value="Chitobiase/beta-hexosaminidase domain 2-like"/>
    <property type="match status" value="1"/>
</dbReference>
<reference evidence="3 4" key="1">
    <citation type="submission" date="2021-12" db="EMBL/GenBank/DDBJ databases">
        <title>Genome sequencing of bacteria with rrn-lacking chromosome and rrn-plasmid.</title>
        <authorList>
            <person name="Anda M."/>
            <person name="Iwasaki W."/>
        </authorList>
    </citation>
    <scope>NUCLEOTIDE SEQUENCE [LARGE SCALE GENOMIC DNA]</scope>
    <source>
        <strain evidence="3 4">NBRC 15940</strain>
    </source>
</reference>
<dbReference type="Gene3D" id="3.20.20.520">
    <property type="entry name" value="Glycosyl hydrolase family 115"/>
    <property type="match status" value="1"/>
</dbReference>